<feature type="region of interest" description="Disordered" evidence="1">
    <location>
        <begin position="20"/>
        <end position="41"/>
    </location>
</feature>
<protein>
    <submittedName>
        <fullName evidence="2">Putative secreted peptide</fullName>
    </submittedName>
</protein>
<sequence length="70" mass="8066">MRPEFSLFLAFCSNVCSARRRRRRRRRPRDPARYSSNPLHKGNAALFGKHFLVRGVGGRESHSWVPGRGS</sequence>
<reference evidence="2" key="1">
    <citation type="submission" date="2018-01" db="EMBL/GenBank/DDBJ databases">
        <title>An insight into the sialome of Amazonian anophelines.</title>
        <authorList>
            <person name="Ribeiro J.M."/>
            <person name="Scarpassa V."/>
            <person name="Calvo E."/>
        </authorList>
    </citation>
    <scope>NUCLEOTIDE SEQUENCE</scope>
    <source>
        <tissue evidence="2">Salivary glands</tissue>
    </source>
</reference>
<dbReference type="EMBL" id="GGFM01012069">
    <property type="protein sequence ID" value="MBW32820.1"/>
    <property type="molecule type" value="Transcribed_RNA"/>
</dbReference>
<name>A0A2M3ZWI2_9DIPT</name>
<evidence type="ECO:0000313" key="2">
    <source>
        <dbReference type="EMBL" id="MBW32820.1"/>
    </source>
</evidence>
<proteinExistence type="predicted"/>
<organism evidence="2">
    <name type="scientific">Anopheles braziliensis</name>
    <dbReference type="NCBI Taxonomy" id="58242"/>
    <lineage>
        <taxon>Eukaryota</taxon>
        <taxon>Metazoa</taxon>
        <taxon>Ecdysozoa</taxon>
        <taxon>Arthropoda</taxon>
        <taxon>Hexapoda</taxon>
        <taxon>Insecta</taxon>
        <taxon>Pterygota</taxon>
        <taxon>Neoptera</taxon>
        <taxon>Endopterygota</taxon>
        <taxon>Diptera</taxon>
        <taxon>Nematocera</taxon>
        <taxon>Culicoidea</taxon>
        <taxon>Culicidae</taxon>
        <taxon>Anophelinae</taxon>
        <taxon>Anopheles</taxon>
    </lineage>
</organism>
<evidence type="ECO:0000256" key="1">
    <source>
        <dbReference type="SAM" id="MobiDB-lite"/>
    </source>
</evidence>
<accession>A0A2M3ZWI2</accession>
<dbReference type="AlphaFoldDB" id="A0A2M3ZWI2"/>